<evidence type="ECO:0000256" key="3">
    <source>
        <dbReference type="SAM" id="SignalP"/>
    </source>
</evidence>
<feature type="region of interest" description="Disordered" evidence="1">
    <location>
        <begin position="254"/>
        <end position="308"/>
    </location>
</feature>
<evidence type="ECO:0000313" key="5">
    <source>
        <dbReference type="EMBL" id="UPL48938.1"/>
    </source>
</evidence>
<keyword evidence="3" id="KW-0732">Signal</keyword>
<dbReference type="InterPro" id="IPR007621">
    <property type="entry name" value="TPM_dom"/>
</dbReference>
<feature type="region of interest" description="Disordered" evidence="1">
    <location>
        <begin position="335"/>
        <end position="363"/>
    </location>
</feature>
<dbReference type="Gene3D" id="3.10.310.50">
    <property type="match status" value="1"/>
</dbReference>
<keyword evidence="2" id="KW-1133">Transmembrane helix</keyword>
<keyword evidence="2" id="KW-0812">Transmembrane</keyword>
<keyword evidence="2" id="KW-0472">Membrane</keyword>
<dbReference type="PANTHER" id="PTHR30373">
    <property type="entry name" value="UPF0603 PROTEIN YGCG"/>
    <property type="match status" value="1"/>
</dbReference>
<evidence type="ECO:0000256" key="2">
    <source>
        <dbReference type="SAM" id="Phobius"/>
    </source>
</evidence>
<protein>
    <submittedName>
        <fullName evidence="5">TPM domain-containing protein</fullName>
    </submittedName>
</protein>
<proteinExistence type="predicted"/>
<gene>
    <name evidence="5" type="ORF">MWH26_17340</name>
</gene>
<evidence type="ECO:0000259" key="4">
    <source>
        <dbReference type="Pfam" id="PF04536"/>
    </source>
</evidence>
<feature type="region of interest" description="Disordered" evidence="1">
    <location>
        <begin position="183"/>
        <end position="216"/>
    </location>
</feature>
<evidence type="ECO:0000313" key="6">
    <source>
        <dbReference type="Proteomes" id="UP000829647"/>
    </source>
</evidence>
<dbReference type="Pfam" id="PF04536">
    <property type="entry name" value="TPM_phosphatase"/>
    <property type="match status" value="1"/>
</dbReference>
<keyword evidence="6" id="KW-1185">Reference proteome</keyword>
<dbReference type="Proteomes" id="UP000829647">
    <property type="component" value="Chromosome"/>
</dbReference>
<accession>A0ABY4J7Z5</accession>
<feature type="compositionally biased region" description="Polar residues" evidence="1">
    <location>
        <begin position="267"/>
        <end position="278"/>
    </location>
</feature>
<dbReference type="RefSeq" id="WP_247975264.1">
    <property type="nucleotide sequence ID" value="NZ_CP095848.1"/>
</dbReference>
<evidence type="ECO:0000256" key="1">
    <source>
        <dbReference type="SAM" id="MobiDB-lite"/>
    </source>
</evidence>
<sequence>MHRILLFLWLGLVAGLSQTAVGAPAEELPPRPAPFRFVNDQAQLLPAANAKTLENGLRRYADENGTQIVVVTVPSLGGRNVAEYARELGTAWGIGQRDKNNGVVVLIGAQERNVTIQAGSGLRQQITPALTSQIINEKMTPSFKQGRYFAGLRSGLNALMLAANPGSAPASSPAAATSPATSAAAGVGANGAGSGAELASEFPAQSAVPEPVAPTLPAAEPASSGFGWGTLALGALVIGGGIWLVSKLFRRRAPAAPGPSPTPDFLPNQSTQPGQPNDATRGYGQRPVNQPGNVPDFLPNRTSGFGGGSGGSGVGGMLMTGAAAAAGAYLGNRMAQGHDNPDSSAFHPDGSRTFDPDAAGAAGGAAAAGAVGGAASTGGFPALGGTDATPEAEPDYFSEDYTANDSPDYFSSSDDSSSYDDTSSDDTGGGGFDSDDNTSGSW</sequence>
<feature type="domain" description="TPM" evidence="4">
    <location>
        <begin position="38"/>
        <end position="160"/>
    </location>
</feature>
<feature type="region of interest" description="Disordered" evidence="1">
    <location>
        <begin position="382"/>
        <end position="442"/>
    </location>
</feature>
<dbReference type="EMBL" id="CP095848">
    <property type="protein sequence ID" value="UPL48938.1"/>
    <property type="molecule type" value="Genomic_DNA"/>
</dbReference>
<name>A0ABY4J7Z5_9BACT</name>
<dbReference type="PANTHER" id="PTHR30373:SF2">
    <property type="entry name" value="UPF0603 PROTEIN YGCG"/>
    <property type="match status" value="1"/>
</dbReference>
<feature type="compositionally biased region" description="Low complexity" evidence="1">
    <location>
        <begin position="404"/>
        <end position="421"/>
    </location>
</feature>
<feature type="signal peptide" evidence="3">
    <location>
        <begin position="1"/>
        <end position="22"/>
    </location>
</feature>
<reference evidence="5 6" key="1">
    <citation type="submission" date="2022-04" db="EMBL/GenBank/DDBJ databases">
        <title>Hymenobacter sp. isolated from the air.</title>
        <authorList>
            <person name="Won M."/>
            <person name="Lee C.-M."/>
            <person name="Woen H.-Y."/>
            <person name="Kwon S.-W."/>
        </authorList>
    </citation>
    <scope>NUCLEOTIDE SEQUENCE [LARGE SCALE GENOMIC DNA]</scope>
    <source>
        <strain evidence="6">5516 S-25</strain>
    </source>
</reference>
<feature type="transmembrane region" description="Helical" evidence="2">
    <location>
        <begin position="225"/>
        <end position="245"/>
    </location>
</feature>
<organism evidence="5 6">
    <name type="scientific">Hymenobacter sublimis</name>
    <dbReference type="NCBI Taxonomy" id="2933777"/>
    <lineage>
        <taxon>Bacteria</taxon>
        <taxon>Pseudomonadati</taxon>
        <taxon>Bacteroidota</taxon>
        <taxon>Cytophagia</taxon>
        <taxon>Cytophagales</taxon>
        <taxon>Hymenobacteraceae</taxon>
        <taxon>Hymenobacter</taxon>
    </lineage>
</organism>
<feature type="chain" id="PRO_5046761118" evidence="3">
    <location>
        <begin position="23"/>
        <end position="442"/>
    </location>
</feature>